<proteinExistence type="predicted"/>
<dbReference type="OrthoDB" id="3156807at2759"/>
<name>A0A9K3H8L2_HELAN</name>
<feature type="domain" description="DNA2/NAM7 helicase helicase" evidence="1">
    <location>
        <begin position="71"/>
        <end position="143"/>
    </location>
</feature>
<dbReference type="Gramene" id="mRNA:HanXRQr2_Chr14g0645451">
    <property type="protein sequence ID" value="mRNA:HanXRQr2_Chr14g0645451"/>
    <property type="gene ID" value="HanXRQr2_Chr14g0645451"/>
</dbReference>
<organism evidence="2 3">
    <name type="scientific">Helianthus annuus</name>
    <name type="common">Common sunflower</name>
    <dbReference type="NCBI Taxonomy" id="4232"/>
    <lineage>
        <taxon>Eukaryota</taxon>
        <taxon>Viridiplantae</taxon>
        <taxon>Streptophyta</taxon>
        <taxon>Embryophyta</taxon>
        <taxon>Tracheophyta</taxon>
        <taxon>Spermatophyta</taxon>
        <taxon>Magnoliopsida</taxon>
        <taxon>eudicotyledons</taxon>
        <taxon>Gunneridae</taxon>
        <taxon>Pentapetalae</taxon>
        <taxon>asterids</taxon>
        <taxon>campanulids</taxon>
        <taxon>Asterales</taxon>
        <taxon>Asteraceae</taxon>
        <taxon>Asteroideae</taxon>
        <taxon>Heliantheae alliance</taxon>
        <taxon>Heliantheae</taxon>
        <taxon>Helianthus</taxon>
    </lineage>
</organism>
<evidence type="ECO:0000313" key="3">
    <source>
        <dbReference type="Proteomes" id="UP000215914"/>
    </source>
</evidence>
<dbReference type="PANTHER" id="PTHR10887">
    <property type="entry name" value="DNA2/NAM7 HELICASE FAMILY"/>
    <property type="match status" value="1"/>
</dbReference>
<dbReference type="SUPFAM" id="SSF52540">
    <property type="entry name" value="P-loop containing nucleoside triphosphate hydrolases"/>
    <property type="match status" value="1"/>
</dbReference>
<sequence>MLFAVNLMNLTTNTHIWQALHSSLDGSKNMKMINKVLQTDSMSKERCSICSIEDTKKSDTLNLQEAMCNSNLNPSQETAVWSCITARECRHQESVNLIWGPPGTGKTKTVGCLLFALWKMKCCTLTCAPTNNAVLEVSKRFVSLVTGLLEYDTYGLGDIVC</sequence>
<evidence type="ECO:0000259" key="1">
    <source>
        <dbReference type="Pfam" id="PF13086"/>
    </source>
</evidence>
<dbReference type="PANTHER" id="PTHR10887:SF442">
    <property type="entry name" value="DNA HELICASE"/>
    <property type="match status" value="1"/>
</dbReference>
<dbReference type="GO" id="GO:0016787">
    <property type="term" value="F:hydrolase activity"/>
    <property type="evidence" value="ECO:0007669"/>
    <property type="project" value="UniProtKB-KW"/>
</dbReference>
<keyword evidence="3" id="KW-1185">Reference proteome</keyword>
<dbReference type="InterPro" id="IPR027417">
    <property type="entry name" value="P-loop_NTPase"/>
</dbReference>
<dbReference type="EMBL" id="MNCJ02000329">
    <property type="protein sequence ID" value="KAF5769194.1"/>
    <property type="molecule type" value="Genomic_DNA"/>
</dbReference>
<gene>
    <name evidence="2" type="ORF">HanXRQr2_Chr14g0645451</name>
</gene>
<dbReference type="InterPro" id="IPR045055">
    <property type="entry name" value="DNA2/NAM7-like"/>
</dbReference>
<protein>
    <submittedName>
        <fullName evidence="2">Hydrolase</fullName>
        <ecNumber evidence="2">3.6.4.-</ecNumber>
    </submittedName>
</protein>
<dbReference type="EC" id="3.6.4.-" evidence="2"/>
<keyword evidence="2" id="KW-0378">Hydrolase</keyword>
<dbReference type="Pfam" id="PF13086">
    <property type="entry name" value="AAA_11"/>
    <property type="match status" value="1"/>
</dbReference>
<reference evidence="2" key="2">
    <citation type="submission" date="2020-06" db="EMBL/GenBank/DDBJ databases">
        <title>Helianthus annuus Genome sequencing and assembly Release 2.</title>
        <authorList>
            <person name="Gouzy J."/>
            <person name="Langlade N."/>
            <person name="Munos S."/>
        </authorList>
    </citation>
    <scope>NUCLEOTIDE SEQUENCE</scope>
    <source>
        <tissue evidence="2">Leaves</tissue>
    </source>
</reference>
<dbReference type="Proteomes" id="UP000215914">
    <property type="component" value="Unassembled WGS sequence"/>
</dbReference>
<reference evidence="2" key="1">
    <citation type="journal article" date="2017" name="Nature">
        <title>The sunflower genome provides insights into oil metabolism, flowering and Asterid evolution.</title>
        <authorList>
            <person name="Badouin H."/>
            <person name="Gouzy J."/>
            <person name="Grassa C.J."/>
            <person name="Murat F."/>
            <person name="Staton S.E."/>
            <person name="Cottret L."/>
            <person name="Lelandais-Briere C."/>
            <person name="Owens G.L."/>
            <person name="Carrere S."/>
            <person name="Mayjonade B."/>
            <person name="Legrand L."/>
            <person name="Gill N."/>
            <person name="Kane N.C."/>
            <person name="Bowers J.E."/>
            <person name="Hubner S."/>
            <person name="Bellec A."/>
            <person name="Berard A."/>
            <person name="Berges H."/>
            <person name="Blanchet N."/>
            <person name="Boniface M.C."/>
            <person name="Brunel D."/>
            <person name="Catrice O."/>
            <person name="Chaidir N."/>
            <person name="Claudel C."/>
            <person name="Donnadieu C."/>
            <person name="Faraut T."/>
            <person name="Fievet G."/>
            <person name="Helmstetter N."/>
            <person name="King M."/>
            <person name="Knapp S.J."/>
            <person name="Lai Z."/>
            <person name="Le Paslier M.C."/>
            <person name="Lippi Y."/>
            <person name="Lorenzon L."/>
            <person name="Mandel J.R."/>
            <person name="Marage G."/>
            <person name="Marchand G."/>
            <person name="Marquand E."/>
            <person name="Bret-Mestries E."/>
            <person name="Morien E."/>
            <person name="Nambeesan S."/>
            <person name="Nguyen T."/>
            <person name="Pegot-Espagnet P."/>
            <person name="Pouilly N."/>
            <person name="Raftis F."/>
            <person name="Sallet E."/>
            <person name="Schiex T."/>
            <person name="Thomas J."/>
            <person name="Vandecasteele C."/>
            <person name="Vares D."/>
            <person name="Vear F."/>
            <person name="Vautrin S."/>
            <person name="Crespi M."/>
            <person name="Mangin B."/>
            <person name="Burke J.M."/>
            <person name="Salse J."/>
            <person name="Munos S."/>
            <person name="Vincourt P."/>
            <person name="Rieseberg L.H."/>
            <person name="Langlade N.B."/>
        </authorList>
    </citation>
    <scope>NUCLEOTIDE SEQUENCE</scope>
    <source>
        <tissue evidence="2">Leaves</tissue>
    </source>
</reference>
<dbReference type="InterPro" id="IPR041677">
    <property type="entry name" value="DNA2/NAM7_AAA_11"/>
</dbReference>
<dbReference type="GO" id="GO:0004386">
    <property type="term" value="F:helicase activity"/>
    <property type="evidence" value="ECO:0007669"/>
    <property type="project" value="InterPro"/>
</dbReference>
<comment type="caution">
    <text evidence="2">The sequence shown here is derived from an EMBL/GenBank/DDBJ whole genome shotgun (WGS) entry which is preliminary data.</text>
</comment>
<dbReference type="AlphaFoldDB" id="A0A9K3H8L2"/>
<evidence type="ECO:0000313" key="2">
    <source>
        <dbReference type="EMBL" id="KAF5769194.1"/>
    </source>
</evidence>
<accession>A0A9K3H8L2</accession>
<dbReference type="Gene3D" id="3.40.50.300">
    <property type="entry name" value="P-loop containing nucleotide triphosphate hydrolases"/>
    <property type="match status" value="1"/>
</dbReference>